<keyword evidence="2" id="KW-0808">Transferase</keyword>
<dbReference type="SUPFAM" id="SSF55729">
    <property type="entry name" value="Acyl-CoA N-acyltransferases (Nat)"/>
    <property type="match status" value="1"/>
</dbReference>
<feature type="domain" description="N-acetyltransferase" evidence="1">
    <location>
        <begin position="1"/>
        <end position="145"/>
    </location>
</feature>
<dbReference type="KEGG" id="mcak:MCCS_01170"/>
<reference evidence="2 3" key="1">
    <citation type="journal article" date="2017" name="Int. J. Syst. Evol. Microbiol.">
        <title>Macrococcus canis sp. nov., a skin bacterium associated with infections in dogs.</title>
        <authorList>
            <person name="Gobeli Brawand S."/>
            <person name="Cotting K."/>
            <person name="Gomez-Sanz E."/>
            <person name="Collaud A."/>
            <person name="Thomann A."/>
            <person name="Brodard I."/>
            <person name="Rodriguez-Campos S."/>
            <person name="Strauss C."/>
            <person name="Perreten V."/>
        </authorList>
    </citation>
    <scope>NUCLEOTIDE SEQUENCE [LARGE SCALE GENOMIC DNA]</scope>
    <source>
        <strain evidence="2 3">KM45013</strain>
    </source>
</reference>
<gene>
    <name evidence="2" type="ORF">MCCS_01170</name>
</gene>
<dbReference type="AlphaFoldDB" id="A0A1W7A841"/>
<sequence>MHLEEVSESNIEDVIKLDLKDSQKMYVATNLRSIADAYIYRNEGVCPFAVKKNDIVVGFIMFDRHDTDESTCIIWRMMIGHEFQGNGYGKEMIKLAKKYAKERGYNTLMADYVKGNNVVRSLLISNGFVERGIDNYNQVIMSIEL</sequence>
<keyword evidence="3" id="KW-1185">Reference proteome</keyword>
<evidence type="ECO:0000313" key="3">
    <source>
        <dbReference type="Proteomes" id="UP000194154"/>
    </source>
</evidence>
<dbReference type="Gene3D" id="3.40.630.30">
    <property type="match status" value="1"/>
</dbReference>
<dbReference type="GO" id="GO:0016747">
    <property type="term" value="F:acyltransferase activity, transferring groups other than amino-acyl groups"/>
    <property type="evidence" value="ECO:0007669"/>
    <property type="project" value="InterPro"/>
</dbReference>
<dbReference type="InterPro" id="IPR016181">
    <property type="entry name" value="Acyl_CoA_acyltransferase"/>
</dbReference>
<protein>
    <submittedName>
        <fullName evidence="2">Acetyltransferase (GNAT) family protein</fullName>
    </submittedName>
</protein>
<evidence type="ECO:0000259" key="1">
    <source>
        <dbReference type="PROSITE" id="PS51186"/>
    </source>
</evidence>
<dbReference type="Proteomes" id="UP000194154">
    <property type="component" value="Chromosome"/>
</dbReference>
<proteinExistence type="predicted"/>
<dbReference type="RefSeq" id="WP_086041509.1">
    <property type="nucleotide sequence ID" value="NZ_CBCRZA010000011.1"/>
</dbReference>
<dbReference type="InterPro" id="IPR000182">
    <property type="entry name" value="GNAT_dom"/>
</dbReference>
<dbReference type="PROSITE" id="PS51186">
    <property type="entry name" value="GNAT"/>
    <property type="match status" value="1"/>
</dbReference>
<dbReference type="CDD" id="cd04301">
    <property type="entry name" value="NAT_SF"/>
    <property type="match status" value="1"/>
</dbReference>
<evidence type="ECO:0000313" key="2">
    <source>
        <dbReference type="EMBL" id="ARQ05789.1"/>
    </source>
</evidence>
<accession>A0A1W7A841</accession>
<name>A0A1W7A841_9STAP</name>
<dbReference type="EMBL" id="CP021059">
    <property type="protein sequence ID" value="ARQ05789.1"/>
    <property type="molecule type" value="Genomic_DNA"/>
</dbReference>
<dbReference type="Pfam" id="PF00583">
    <property type="entry name" value="Acetyltransf_1"/>
    <property type="match status" value="1"/>
</dbReference>
<dbReference type="OrthoDB" id="9775804at2"/>
<dbReference type="GeneID" id="35294274"/>
<dbReference type="STRING" id="1855823.MCCS_01170"/>
<organism evidence="2 3">
    <name type="scientific">Macrococcoides canis</name>
    <dbReference type="NCBI Taxonomy" id="1855823"/>
    <lineage>
        <taxon>Bacteria</taxon>
        <taxon>Bacillati</taxon>
        <taxon>Bacillota</taxon>
        <taxon>Bacilli</taxon>
        <taxon>Bacillales</taxon>
        <taxon>Staphylococcaceae</taxon>
        <taxon>Macrococcoides</taxon>
    </lineage>
</organism>